<dbReference type="EMBL" id="MLYV02000364">
    <property type="protein sequence ID" value="PSS06503.1"/>
    <property type="molecule type" value="Genomic_DNA"/>
</dbReference>
<dbReference type="SUPFAM" id="SSF52833">
    <property type="entry name" value="Thioredoxin-like"/>
    <property type="match status" value="1"/>
</dbReference>
<dbReference type="InterPro" id="IPR004046">
    <property type="entry name" value="GST_C"/>
</dbReference>
<feature type="domain" description="GST N-terminal" evidence="7">
    <location>
        <begin position="5"/>
        <end position="89"/>
    </location>
</feature>
<keyword evidence="3" id="KW-0808">Transferase</keyword>
<comment type="function">
    <text evidence="5">Involved in the oxidative stress response and detoxification.</text>
</comment>
<name>A0A2R6QED6_9APHY</name>
<dbReference type="InterPro" id="IPR004045">
    <property type="entry name" value="Glutathione_S-Trfase_N"/>
</dbReference>
<dbReference type="SFLD" id="SFLDG00358">
    <property type="entry name" value="Main_(cytGST)"/>
    <property type="match status" value="1"/>
</dbReference>
<dbReference type="AlphaFoldDB" id="A0A2R6QED6"/>
<reference evidence="9 10" key="1">
    <citation type="submission" date="2018-02" db="EMBL/GenBank/DDBJ databases">
        <title>Genome sequence of the basidiomycete white-rot fungus Phlebia centrifuga.</title>
        <authorList>
            <person name="Granchi Z."/>
            <person name="Peng M."/>
            <person name="de Vries R.P."/>
            <person name="Hilden K."/>
            <person name="Makela M.R."/>
            <person name="Grigoriev I."/>
            <person name="Riley R."/>
        </authorList>
    </citation>
    <scope>NUCLEOTIDE SEQUENCE [LARGE SCALE GENOMIC DNA]</scope>
    <source>
        <strain evidence="9 10">FBCC195</strain>
    </source>
</reference>
<dbReference type="GO" id="GO:0004364">
    <property type="term" value="F:glutathione transferase activity"/>
    <property type="evidence" value="ECO:0007669"/>
    <property type="project" value="UniProtKB-EC"/>
</dbReference>
<gene>
    <name evidence="9" type="ORF">PHLCEN_2v3705</name>
</gene>
<evidence type="ECO:0000256" key="6">
    <source>
        <dbReference type="RuleBase" id="RU003494"/>
    </source>
</evidence>
<dbReference type="InterPro" id="IPR040079">
    <property type="entry name" value="Glutathione_S-Trfase"/>
</dbReference>
<feature type="domain" description="GST C-terminal" evidence="8">
    <location>
        <begin position="95"/>
        <end position="223"/>
    </location>
</feature>
<dbReference type="PANTHER" id="PTHR44051">
    <property type="entry name" value="GLUTATHIONE S-TRANSFERASE-RELATED"/>
    <property type="match status" value="1"/>
</dbReference>
<evidence type="ECO:0000256" key="4">
    <source>
        <dbReference type="ARBA" id="ARBA00047960"/>
    </source>
</evidence>
<dbReference type="Gene3D" id="1.20.1050.130">
    <property type="match status" value="1"/>
</dbReference>
<accession>A0A2R6QED6</accession>
<dbReference type="FunFam" id="3.40.30.10:FF:000039">
    <property type="entry name" value="Glutathione S-transferase domain"/>
    <property type="match status" value="1"/>
</dbReference>
<evidence type="ECO:0000256" key="2">
    <source>
        <dbReference type="ARBA" id="ARBA00012452"/>
    </source>
</evidence>
<evidence type="ECO:0000313" key="10">
    <source>
        <dbReference type="Proteomes" id="UP000186601"/>
    </source>
</evidence>
<dbReference type="SUPFAM" id="SSF47616">
    <property type="entry name" value="GST C-terminal domain-like"/>
    <property type="match status" value="1"/>
</dbReference>
<dbReference type="SFLD" id="SFLDG01151">
    <property type="entry name" value="Main.2:_Nu-like"/>
    <property type="match status" value="1"/>
</dbReference>
<dbReference type="InterPro" id="IPR010987">
    <property type="entry name" value="Glutathione-S-Trfase_C-like"/>
</dbReference>
<dbReference type="GO" id="GO:0005737">
    <property type="term" value="C:cytoplasm"/>
    <property type="evidence" value="ECO:0007669"/>
    <property type="project" value="UniProtKB-ARBA"/>
</dbReference>
<keyword evidence="10" id="KW-1185">Reference proteome</keyword>
<dbReference type="FunFam" id="1.20.1050.130:FF:000016">
    <property type="entry name" value="Glutathione S-transferase 1"/>
    <property type="match status" value="1"/>
</dbReference>
<dbReference type="CDD" id="cd03048">
    <property type="entry name" value="GST_N_Ure2p_like"/>
    <property type="match status" value="1"/>
</dbReference>
<proteinExistence type="inferred from homology"/>
<dbReference type="EC" id="2.5.1.18" evidence="2"/>
<comment type="similarity">
    <text evidence="1 6">Belongs to the GST superfamily.</text>
</comment>
<dbReference type="OrthoDB" id="422574at2759"/>
<evidence type="ECO:0000256" key="3">
    <source>
        <dbReference type="ARBA" id="ARBA00022679"/>
    </source>
</evidence>
<organism evidence="9 10">
    <name type="scientific">Hermanssonia centrifuga</name>
    <dbReference type="NCBI Taxonomy" id="98765"/>
    <lineage>
        <taxon>Eukaryota</taxon>
        <taxon>Fungi</taxon>
        <taxon>Dikarya</taxon>
        <taxon>Basidiomycota</taxon>
        <taxon>Agaricomycotina</taxon>
        <taxon>Agaricomycetes</taxon>
        <taxon>Polyporales</taxon>
        <taxon>Meruliaceae</taxon>
        <taxon>Hermanssonia</taxon>
    </lineage>
</organism>
<protein>
    <recommendedName>
        <fullName evidence="2">glutathione transferase</fullName>
        <ecNumber evidence="2">2.5.1.18</ecNumber>
    </recommendedName>
</protein>
<dbReference type="PANTHER" id="PTHR44051:SF3">
    <property type="entry name" value="TRANSCRIPTIONAL REGULATOR URE2"/>
    <property type="match status" value="1"/>
</dbReference>
<dbReference type="PROSITE" id="PS50404">
    <property type="entry name" value="GST_NTER"/>
    <property type="match status" value="1"/>
</dbReference>
<comment type="caution">
    <text evidence="9">The sequence shown here is derived from an EMBL/GenBank/DDBJ whole genome shotgun (WGS) entry which is preliminary data.</text>
</comment>
<evidence type="ECO:0000259" key="7">
    <source>
        <dbReference type="PROSITE" id="PS50404"/>
    </source>
</evidence>
<dbReference type="SFLD" id="SFLDS00019">
    <property type="entry name" value="Glutathione_Transferase_(cytos"/>
    <property type="match status" value="1"/>
</dbReference>
<sequence length="223" mass="25268">MSHGKQFTLYTHNGGPNGWKVAIVLEELGLTYESIYLDFQKGEQKAPDHTKYNPNGRIPTLIDHKNNDFTLWESDAILLYLVSKYDPEHNISVTAEGDKFHLTQWLFFQASGQGPYFGQAAWFTYFHPEKIPSAIERYTNETIRVLGVLESVLSKQEWLVGGKPTIADFSFITWNQSSLSGVLTNKEGFNFQKDFPAVSAWHAKLEARDSVKKIVAAKAALKH</sequence>
<evidence type="ECO:0000313" key="9">
    <source>
        <dbReference type="EMBL" id="PSS06503.1"/>
    </source>
</evidence>
<evidence type="ECO:0000256" key="5">
    <source>
        <dbReference type="ARBA" id="ARBA00060024"/>
    </source>
</evidence>
<dbReference type="Pfam" id="PF02798">
    <property type="entry name" value="GST_N"/>
    <property type="match status" value="1"/>
</dbReference>
<evidence type="ECO:0000259" key="8">
    <source>
        <dbReference type="PROSITE" id="PS50405"/>
    </source>
</evidence>
<dbReference type="PROSITE" id="PS50405">
    <property type="entry name" value="GST_CTER"/>
    <property type="match status" value="1"/>
</dbReference>
<dbReference type="InterPro" id="IPR036249">
    <property type="entry name" value="Thioredoxin-like_sf"/>
</dbReference>
<dbReference type="Proteomes" id="UP000186601">
    <property type="component" value="Unassembled WGS sequence"/>
</dbReference>
<dbReference type="STRING" id="98765.A0A2R6QED6"/>
<dbReference type="InterPro" id="IPR036282">
    <property type="entry name" value="Glutathione-S-Trfase_C_sf"/>
</dbReference>
<evidence type="ECO:0000256" key="1">
    <source>
        <dbReference type="ARBA" id="ARBA00007409"/>
    </source>
</evidence>
<comment type="catalytic activity">
    <reaction evidence="4">
        <text>RX + glutathione = an S-substituted glutathione + a halide anion + H(+)</text>
        <dbReference type="Rhea" id="RHEA:16437"/>
        <dbReference type="ChEBI" id="CHEBI:15378"/>
        <dbReference type="ChEBI" id="CHEBI:16042"/>
        <dbReference type="ChEBI" id="CHEBI:17792"/>
        <dbReference type="ChEBI" id="CHEBI:57925"/>
        <dbReference type="ChEBI" id="CHEBI:90779"/>
        <dbReference type="EC" id="2.5.1.18"/>
    </reaction>
</comment>
<dbReference type="Pfam" id="PF00043">
    <property type="entry name" value="GST_C"/>
    <property type="match status" value="1"/>
</dbReference>
<dbReference type="GO" id="GO:0005634">
    <property type="term" value="C:nucleus"/>
    <property type="evidence" value="ECO:0007669"/>
    <property type="project" value="UniProtKB-ARBA"/>
</dbReference>